<accession>A0A8D0H703</accession>
<dbReference type="GO" id="GO:0060271">
    <property type="term" value="P:cilium assembly"/>
    <property type="evidence" value="ECO:0007669"/>
    <property type="project" value="InterPro"/>
</dbReference>
<feature type="coiled-coil region" evidence="1">
    <location>
        <begin position="8"/>
        <end position="49"/>
    </location>
</feature>
<dbReference type="GO" id="GO:0005814">
    <property type="term" value="C:centriole"/>
    <property type="evidence" value="ECO:0007669"/>
    <property type="project" value="InterPro"/>
</dbReference>
<evidence type="ECO:0000256" key="1">
    <source>
        <dbReference type="SAM" id="Coils"/>
    </source>
</evidence>
<keyword evidence="3" id="KW-1185">Reference proteome</keyword>
<dbReference type="GO" id="GO:0007005">
    <property type="term" value="P:mitochondrion organization"/>
    <property type="evidence" value="ECO:0007669"/>
    <property type="project" value="InterPro"/>
</dbReference>
<evidence type="ECO:0000313" key="2">
    <source>
        <dbReference type="Ensembl" id="ENSSPUP00000017155.1"/>
    </source>
</evidence>
<protein>
    <submittedName>
        <fullName evidence="2">Uncharacterized protein</fullName>
    </submittedName>
</protein>
<evidence type="ECO:0000313" key="3">
    <source>
        <dbReference type="Proteomes" id="UP000694392"/>
    </source>
</evidence>
<dbReference type="InterPro" id="IPR033545">
    <property type="entry name" value="CEP89"/>
</dbReference>
<reference evidence="2" key="2">
    <citation type="submission" date="2025-09" db="UniProtKB">
        <authorList>
            <consortium name="Ensembl"/>
        </authorList>
    </citation>
    <scope>IDENTIFICATION</scope>
</reference>
<feature type="coiled-coil region" evidence="1">
    <location>
        <begin position="79"/>
        <end position="120"/>
    </location>
</feature>
<dbReference type="AlphaFoldDB" id="A0A8D0H703"/>
<dbReference type="GO" id="GO:0007268">
    <property type="term" value="P:chemical synaptic transmission"/>
    <property type="evidence" value="ECO:0007669"/>
    <property type="project" value="InterPro"/>
</dbReference>
<organism evidence="2 3">
    <name type="scientific">Sphenodon punctatus</name>
    <name type="common">Tuatara</name>
    <name type="synonym">Hatteria punctata</name>
    <dbReference type="NCBI Taxonomy" id="8508"/>
    <lineage>
        <taxon>Eukaryota</taxon>
        <taxon>Metazoa</taxon>
        <taxon>Chordata</taxon>
        <taxon>Craniata</taxon>
        <taxon>Vertebrata</taxon>
        <taxon>Euteleostomi</taxon>
        <taxon>Lepidosauria</taxon>
        <taxon>Sphenodontia</taxon>
        <taxon>Sphenodontidae</taxon>
        <taxon>Sphenodon</taxon>
    </lineage>
</organism>
<name>A0A8D0H703_SPHPU</name>
<reference evidence="2" key="1">
    <citation type="submission" date="2025-08" db="UniProtKB">
        <authorList>
            <consortium name="Ensembl"/>
        </authorList>
    </citation>
    <scope>IDENTIFICATION</scope>
</reference>
<dbReference type="PANTHER" id="PTHR36170:SF1">
    <property type="entry name" value="CENTROSOMAL PROTEIN OF 89 KDA"/>
    <property type="match status" value="1"/>
</dbReference>
<dbReference type="Ensembl" id="ENSSPUT00000018276.1">
    <property type="protein sequence ID" value="ENSSPUP00000017155.1"/>
    <property type="gene ID" value="ENSSPUG00000013270.1"/>
</dbReference>
<proteinExistence type="predicted"/>
<dbReference type="GO" id="GO:0045202">
    <property type="term" value="C:synapse"/>
    <property type="evidence" value="ECO:0007669"/>
    <property type="project" value="GOC"/>
</dbReference>
<keyword evidence="1" id="KW-0175">Coiled coil</keyword>
<dbReference type="PANTHER" id="PTHR36170">
    <property type="entry name" value="CENTROSOMAL PROTEIN OF 89 KDA"/>
    <property type="match status" value="1"/>
</dbReference>
<dbReference type="Proteomes" id="UP000694392">
    <property type="component" value="Unplaced"/>
</dbReference>
<dbReference type="GO" id="GO:0097539">
    <property type="term" value="C:ciliary transition fiber"/>
    <property type="evidence" value="ECO:0007669"/>
    <property type="project" value="TreeGrafter"/>
</dbReference>
<dbReference type="GeneTree" id="ENSGT01120000276068"/>
<sequence>MKYLSPLLLAYEDRIREKEELILAHEEDMKNFRVQVEEVVNENEQMHQQLIKDSFVTTKEWQQLQSQAKLVLGENGILMEQLEIQQAKAKDSHNQHVQEVSKLTKQLMILEAKKQSHAEELLENQKQLESLRSTC</sequence>